<gene>
    <name evidence="2" type="ORF">HJC23_006756</name>
</gene>
<evidence type="ECO:0000313" key="2">
    <source>
        <dbReference type="EMBL" id="KAL3789763.1"/>
    </source>
</evidence>
<protein>
    <submittedName>
        <fullName evidence="2">Uncharacterized protein</fullName>
    </submittedName>
</protein>
<keyword evidence="3" id="KW-1185">Reference proteome</keyword>
<dbReference type="EMBL" id="JABMIG020000136">
    <property type="protein sequence ID" value="KAL3789763.1"/>
    <property type="molecule type" value="Genomic_DNA"/>
</dbReference>
<proteinExistence type="predicted"/>
<dbReference type="Proteomes" id="UP001516023">
    <property type="component" value="Unassembled WGS sequence"/>
</dbReference>
<reference evidence="2 3" key="1">
    <citation type="journal article" date="2020" name="G3 (Bethesda)">
        <title>Improved Reference Genome for Cyclotella cryptica CCMP332, a Model for Cell Wall Morphogenesis, Salinity Adaptation, and Lipid Production in Diatoms (Bacillariophyta).</title>
        <authorList>
            <person name="Roberts W.R."/>
            <person name="Downey K.M."/>
            <person name="Ruck E.C."/>
            <person name="Traller J.C."/>
            <person name="Alverson A.J."/>
        </authorList>
    </citation>
    <scope>NUCLEOTIDE SEQUENCE [LARGE SCALE GENOMIC DNA]</scope>
    <source>
        <strain evidence="2 3">CCMP332</strain>
    </source>
</reference>
<evidence type="ECO:0000313" key="3">
    <source>
        <dbReference type="Proteomes" id="UP001516023"/>
    </source>
</evidence>
<organism evidence="2 3">
    <name type="scientific">Cyclotella cryptica</name>
    <dbReference type="NCBI Taxonomy" id="29204"/>
    <lineage>
        <taxon>Eukaryota</taxon>
        <taxon>Sar</taxon>
        <taxon>Stramenopiles</taxon>
        <taxon>Ochrophyta</taxon>
        <taxon>Bacillariophyta</taxon>
        <taxon>Coscinodiscophyceae</taxon>
        <taxon>Thalassiosirophycidae</taxon>
        <taxon>Stephanodiscales</taxon>
        <taxon>Stephanodiscaceae</taxon>
        <taxon>Cyclotella</taxon>
    </lineage>
</organism>
<dbReference type="AlphaFoldDB" id="A0ABD3PP47"/>
<sequence length="144" mass="16191">MTLTTRRTKSLAKKTPTLKRMKWLTWNVTPTNMPPKKKTVSPKPSDSTKKKPIDDVTESMTKMSVALPVSAVKTPPSVCFDFRFSIAKYTVMDQTTTKIYVELVGCQLPDSSLTTTALREEVFCPHQCPTYDVRGRLYEGTHGS</sequence>
<accession>A0ABD3PP47</accession>
<name>A0ABD3PP47_9STRA</name>
<comment type="caution">
    <text evidence="2">The sequence shown here is derived from an EMBL/GenBank/DDBJ whole genome shotgun (WGS) entry which is preliminary data.</text>
</comment>
<feature type="region of interest" description="Disordered" evidence="1">
    <location>
        <begin position="28"/>
        <end position="56"/>
    </location>
</feature>
<evidence type="ECO:0000256" key="1">
    <source>
        <dbReference type="SAM" id="MobiDB-lite"/>
    </source>
</evidence>